<dbReference type="AlphaFoldDB" id="A0A7S0BY38"/>
<gene>
    <name evidence="1" type="ORF">PINE0816_LOCUS2221</name>
</gene>
<dbReference type="InterPro" id="IPR040442">
    <property type="entry name" value="Pyrv_kinase-like_dom_sf"/>
</dbReference>
<dbReference type="GO" id="GO:0003824">
    <property type="term" value="F:catalytic activity"/>
    <property type="evidence" value="ECO:0007669"/>
    <property type="project" value="InterPro"/>
</dbReference>
<accession>A0A7S0BY38</accession>
<organism evidence="1">
    <name type="scientific">Proboscia inermis</name>
    <dbReference type="NCBI Taxonomy" id="420281"/>
    <lineage>
        <taxon>Eukaryota</taxon>
        <taxon>Sar</taxon>
        <taxon>Stramenopiles</taxon>
        <taxon>Ochrophyta</taxon>
        <taxon>Bacillariophyta</taxon>
        <taxon>Coscinodiscophyceae</taxon>
        <taxon>Rhizosoleniophycidae</taxon>
        <taxon>Rhizosoleniales</taxon>
        <taxon>Rhizosoleniaceae</taxon>
        <taxon>Proboscia</taxon>
    </lineage>
</organism>
<proteinExistence type="predicted"/>
<dbReference type="PANTHER" id="PTHR42905">
    <property type="entry name" value="PHOSPHOENOLPYRUVATE CARBOXYLASE"/>
    <property type="match status" value="1"/>
</dbReference>
<sequence length="153" mass="17077">MKQKRDEFEALNGPGTGPLVMARTDALKPNGFEDAVKRCLAFREAEVDISFLEAPETVDEMREYCRRVPGPKFANTLEFGATRILPPKELKEMGYTLAAYPLTMLSASIKAMQMSLELIKSGRPTDELILSFADTKDVVGFTGYAAEEDRYKV</sequence>
<evidence type="ECO:0000313" key="1">
    <source>
        <dbReference type="EMBL" id="CAD8406105.1"/>
    </source>
</evidence>
<name>A0A7S0BY38_9STRA</name>
<dbReference type="Gene3D" id="3.20.20.60">
    <property type="entry name" value="Phosphoenolpyruvate-binding domains"/>
    <property type="match status" value="1"/>
</dbReference>
<dbReference type="PANTHER" id="PTHR42905:SF2">
    <property type="entry name" value="PHOSPHOENOLPYRUVATE CARBOXYLASE FAMILY PROTEIN"/>
    <property type="match status" value="1"/>
</dbReference>
<dbReference type="EMBL" id="HBEL01004686">
    <property type="protein sequence ID" value="CAD8406105.1"/>
    <property type="molecule type" value="Transcribed_RNA"/>
</dbReference>
<dbReference type="SUPFAM" id="SSF51621">
    <property type="entry name" value="Phosphoenolpyruvate/pyruvate domain"/>
    <property type="match status" value="1"/>
</dbReference>
<dbReference type="InterPro" id="IPR015813">
    <property type="entry name" value="Pyrv/PenolPyrv_kinase-like_dom"/>
</dbReference>
<protein>
    <submittedName>
        <fullName evidence="1">Uncharacterized protein</fullName>
    </submittedName>
</protein>
<reference evidence="1" key="1">
    <citation type="submission" date="2021-01" db="EMBL/GenBank/DDBJ databases">
        <authorList>
            <person name="Corre E."/>
            <person name="Pelletier E."/>
            <person name="Niang G."/>
            <person name="Scheremetjew M."/>
            <person name="Finn R."/>
            <person name="Kale V."/>
            <person name="Holt S."/>
            <person name="Cochrane G."/>
            <person name="Meng A."/>
            <person name="Brown T."/>
            <person name="Cohen L."/>
        </authorList>
    </citation>
    <scope>NUCLEOTIDE SEQUENCE</scope>
    <source>
        <strain evidence="1">CCAP1064/1</strain>
    </source>
</reference>